<sequence length="1075" mass="114218">MRFGVLGSTEARLGDGRPVAVGGPRLRALLVLLLLEAGRPVTAERLIDGLYGAAPPGDPANALQAQVSRLRALLGDAGDGGLLTRHPAGYLIDVDPGDVDVHRFERLAAEGRAALAAGGHRRAAAVLDEALGLWRGPALADVGEAPFAAAQAVRLEELRVTAAEDRAEAGLALGLHRDLVPGLQELLRAHPLRERPVGLLMRALYGSGRQADALAVFEECRRRLAGELGTDPSAELAALHLAILRADPSLEVPAPAAVSSAAPSAAVRHGLPAQLTPLIGRDGELARIAALLAEARLVTLTGPGGTGKTRLAAEAAERHPGEVCFVELAPLGGGPEIAQAVLGALGLRETAVLTGRGGHAAVPDPAGRLVAALAGRELLLVLDNCEHVVEAVARLADRLLSSCPGLRVLATSREALGITGEVLHPVPPLALPSPGVPADRAPAVRLFADRARAVRPDFTLDETTAEAVVRICRALDGLPLAIELAAARLRSLSAAEIVSRLDDRFRLLSRGSRTAQPRHRTLRAVVEWSWDLLEEDERVLARRLTVFTAGATLEAAERVCGVDDTDGVLASLVDKSLVEAAGDRYRMLETIRAFCAERLTEAGEGERMRRAHFDCFLGLAETADPHLRGADQLRWLARLDAEHDDLHAALHRASAAGDTGAALRLLAALTCYWWLRGLRGEAVALARELLERIGSGPPAGFADEYALCVMLVASGGGSHPGMDAHLRTTRKIMEERESVPRQPFISVMWAMITGPPDADLAKELRDRWEMSESIDSWTRAIIRFGAGYLRLFEGDPAEAERDFAVALAGFRALGERWGLAQTLSGMADLADWRGDRAGSAALTDEALRLVEEIGADVDVAELLRRRADGRARDGDLEGARADYERTAELGRRAGAWEAVAAARLGFGDLARFRGDLARARRLYEAALAECSAGWFDAEHTRVRVHLALAWIAVAEGDAAEALDLHRRILATGFNERDRWLAARVAEGLAGVAMLEEDGERAALLLGVGSALRGASGGDPEVERVTAWCRARIGEDAYRAAHARGAGLAHHGAPALGGRPRPALTVIGEQLSALGE</sequence>
<dbReference type="Proteomes" id="UP000634476">
    <property type="component" value="Unassembled WGS sequence"/>
</dbReference>
<dbReference type="SMART" id="SM00862">
    <property type="entry name" value="Trans_reg_C"/>
    <property type="match status" value="1"/>
</dbReference>
<dbReference type="PANTHER" id="PTHR47691:SF3">
    <property type="entry name" value="HTH-TYPE TRANSCRIPTIONAL REGULATOR RV0890C-RELATED"/>
    <property type="match status" value="1"/>
</dbReference>
<evidence type="ECO:0000313" key="8">
    <source>
        <dbReference type="Proteomes" id="UP000634476"/>
    </source>
</evidence>
<dbReference type="SMART" id="SM01043">
    <property type="entry name" value="BTAD"/>
    <property type="match status" value="1"/>
</dbReference>
<keyword evidence="3 5" id="KW-0238">DNA-binding</keyword>
<dbReference type="SUPFAM" id="SSF46894">
    <property type="entry name" value="C-terminal effector domain of the bipartite response regulators"/>
    <property type="match status" value="1"/>
</dbReference>
<keyword evidence="4" id="KW-0804">Transcription</keyword>
<dbReference type="InterPro" id="IPR016032">
    <property type="entry name" value="Sig_transdc_resp-reg_C-effctor"/>
</dbReference>
<dbReference type="InterPro" id="IPR001867">
    <property type="entry name" value="OmpR/PhoB-type_DNA-bd"/>
</dbReference>
<dbReference type="FunFam" id="1.25.40.10:FF:000222">
    <property type="entry name" value="SARP family transcriptional regulator"/>
    <property type="match status" value="1"/>
</dbReference>
<accession>A0A8J3SVI0</accession>
<reference evidence="7" key="1">
    <citation type="submission" date="2021-01" db="EMBL/GenBank/DDBJ databases">
        <title>Whole genome shotgun sequence of Planobispora takensis NBRC 109077.</title>
        <authorList>
            <person name="Komaki H."/>
            <person name="Tamura T."/>
        </authorList>
    </citation>
    <scope>NUCLEOTIDE SEQUENCE</scope>
    <source>
        <strain evidence="7">NBRC 109077</strain>
    </source>
</reference>
<dbReference type="RefSeq" id="WP_203874834.1">
    <property type="nucleotide sequence ID" value="NZ_BOOK01000016.1"/>
</dbReference>
<dbReference type="Pfam" id="PF03704">
    <property type="entry name" value="BTAD"/>
    <property type="match status" value="1"/>
</dbReference>
<dbReference type="SUPFAM" id="SSF52540">
    <property type="entry name" value="P-loop containing nucleoside triphosphate hydrolases"/>
    <property type="match status" value="1"/>
</dbReference>
<dbReference type="GO" id="GO:0003677">
    <property type="term" value="F:DNA binding"/>
    <property type="evidence" value="ECO:0007669"/>
    <property type="project" value="UniProtKB-UniRule"/>
</dbReference>
<dbReference type="GO" id="GO:0006355">
    <property type="term" value="P:regulation of DNA-templated transcription"/>
    <property type="evidence" value="ECO:0007669"/>
    <property type="project" value="InterPro"/>
</dbReference>
<dbReference type="InterPro" id="IPR027417">
    <property type="entry name" value="P-loop_NTPase"/>
</dbReference>
<dbReference type="InterPro" id="IPR005158">
    <property type="entry name" value="BTAD"/>
</dbReference>
<evidence type="ECO:0000256" key="4">
    <source>
        <dbReference type="ARBA" id="ARBA00023163"/>
    </source>
</evidence>
<dbReference type="PRINTS" id="PR00364">
    <property type="entry name" value="DISEASERSIST"/>
</dbReference>
<dbReference type="InterPro" id="IPR058852">
    <property type="entry name" value="HTH_77"/>
</dbReference>
<evidence type="ECO:0000256" key="2">
    <source>
        <dbReference type="ARBA" id="ARBA00023015"/>
    </source>
</evidence>
<dbReference type="PROSITE" id="PS51755">
    <property type="entry name" value="OMPR_PHOB"/>
    <property type="match status" value="1"/>
</dbReference>
<evidence type="ECO:0000256" key="5">
    <source>
        <dbReference type="PROSITE-ProRule" id="PRU01091"/>
    </source>
</evidence>
<comment type="similarity">
    <text evidence="1">Belongs to the AfsR/DnrI/RedD regulatory family.</text>
</comment>
<organism evidence="7 8">
    <name type="scientific">Planobispora takensis</name>
    <dbReference type="NCBI Taxonomy" id="1367882"/>
    <lineage>
        <taxon>Bacteria</taxon>
        <taxon>Bacillati</taxon>
        <taxon>Actinomycetota</taxon>
        <taxon>Actinomycetes</taxon>
        <taxon>Streptosporangiales</taxon>
        <taxon>Streptosporangiaceae</taxon>
        <taxon>Planobispora</taxon>
    </lineage>
</organism>
<name>A0A8J3SVI0_9ACTN</name>
<comment type="caution">
    <text evidence="7">The sequence shown here is derived from an EMBL/GenBank/DDBJ whole genome shotgun (WGS) entry which is preliminary data.</text>
</comment>
<dbReference type="Gene3D" id="3.40.50.300">
    <property type="entry name" value="P-loop containing nucleotide triphosphate hydrolases"/>
    <property type="match status" value="1"/>
</dbReference>
<evidence type="ECO:0000313" key="7">
    <source>
        <dbReference type="EMBL" id="GII00411.1"/>
    </source>
</evidence>
<dbReference type="Gene3D" id="1.25.40.10">
    <property type="entry name" value="Tetratricopeptide repeat domain"/>
    <property type="match status" value="2"/>
</dbReference>
<keyword evidence="2" id="KW-0805">Transcription regulation</keyword>
<dbReference type="InterPro" id="IPR011990">
    <property type="entry name" value="TPR-like_helical_dom_sf"/>
</dbReference>
<dbReference type="Gene3D" id="1.10.10.10">
    <property type="entry name" value="Winged helix-like DNA-binding domain superfamily/Winged helix DNA-binding domain"/>
    <property type="match status" value="1"/>
</dbReference>
<evidence type="ECO:0000259" key="6">
    <source>
        <dbReference type="PROSITE" id="PS51755"/>
    </source>
</evidence>
<feature type="DNA-binding region" description="OmpR/PhoB-type" evidence="5">
    <location>
        <begin position="1"/>
        <end position="94"/>
    </location>
</feature>
<protein>
    <submittedName>
        <fullName evidence="7">SARP family transcriptional regulator</fullName>
    </submittedName>
</protein>
<dbReference type="PANTHER" id="PTHR47691">
    <property type="entry name" value="REGULATOR-RELATED"/>
    <property type="match status" value="1"/>
</dbReference>
<gene>
    <name evidence="7" type="ORF">Pta02_24190</name>
</gene>
<dbReference type="GO" id="GO:0000160">
    <property type="term" value="P:phosphorelay signal transduction system"/>
    <property type="evidence" value="ECO:0007669"/>
    <property type="project" value="InterPro"/>
</dbReference>
<dbReference type="GO" id="GO:0016887">
    <property type="term" value="F:ATP hydrolysis activity"/>
    <property type="evidence" value="ECO:0007669"/>
    <property type="project" value="InterPro"/>
</dbReference>
<dbReference type="EMBL" id="BOOK01000016">
    <property type="protein sequence ID" value="GII00411.1"/>
    <property type="molecule type" value="Genomic_DNA"/>
</dbReference>
<dbReference type="Pfam" id="PF00486">
    <property type="entry name" value="Trans_reg_C"/>
    <property type="match status" value="1"/>
</dbReference>
<dbReference type="CDD" id="cd15831">
    <property type="entry name" value="BTAD"/>
    <property type="match status" value="1"/>
</dbReference>
<dbReference type="SUPFAM" id="SSF48452">
    <property type="entry name" value="TPR-like"/>
    <property type="match status" value="2"/>
</dbReference>
<dbReference type="InterPro" id="IPR036388">
    <property type="entry name" value="WH-like_DNA-bd_sf"/>
</dbReference>
<evidence type="ECO:0000256" key="1">
    <source>
        <dbReference type="ARBA" id="ARBA00005820"/>
    </source>
</evidence>
<proteinExistence type="inferred from homology"/>
<dbReference type="InterPro" id="IPR049945">
    <property type="entry name" value="AAA_22"/>
</dbReference>
<keyword evidence="8" id="KW-1185">Reference proteome</keyword>
<dbReference type="Pfam" id="PF13401">
    <property type="entry name" value="AAA_22"/>
    <property type="match status" value="1"/>
</dbReference>
<dbReference type="Pfam" id="PF25872">
    <property type="entry name" value="HTH_77"/>
    <property type="match status" value="1"/>
</dbReference>
<dbReference type="AlphaFoldDB" id="A0A8J3SVI0"/>
<feature type="domain" description="OmpR/PhoB-type" evidence="6">
    <location>
        <begin position="1"/>
        <end position="94"/>
    </location>
</feature>
<evidence type="ECO:0000256" key="3">
    <source>
        <dbReference type="ARBA" id="ARBA00023125"/>
    </source>
</evidence>